<accession>A0A653CTQ9</accession>
<dbReference type="OrthoDB" id="6668631at2759"/>
<keyword evidence="1" id="KW-0472">Membrane</keyword>
<keyword evidence="1" id="KW-0812">Transmembrane</keyword>
<protein>
    <recommendedName>
        <fullName evidence="4">Golgin subfamily A member 7/ERF4 domain-containing protein</fullName>
    </recommendedName>
</protein>
<dbReference type="PANTHER" id="PTHR13005">
    <property type="entry name" value="CYSTEINE-RICH HYDROPHOBIC DOMAIN PROTEIN BRAIN X-LINKED PROTEIN"/>
    <property type="match status" value="1"/>
</dbReference>
<keyword evidence="1" id="KW-1133">Transmembrane helix</keyword>
<feature type="transmembrane region" description="Helical" evidence="1">
    <location>
        <begin position="35"/>
        <end position="57"/>
    </location>
</feature>
<reference evidence="2 3" key="1">
    <citation type="submission" date="2019-01" db="EMBL/GenBank/DDBJ databases">
        <authorList>
            <person name="Sayadi A."/>
        </authorList>
    </citation>
    <scope>NUCLEOTIDE SEQUENCE [LARGE SCALE GENOMIC DNA]</scope>
</reference>
<evidence type="ECO:0000313" key="3">
    <source>
        <dbReference type="Proteomes" id="UP000410492"/>
    </source>
</evidence>
<dbReference type="PANTHER" id="PTHR13005:SF4">
    <property type="entry name" value="CYSTEINE-RICH HYDROPHOBIC PROTEIN"/>
    <property type="match status" value="1"/>
</dbReference>
<evidence type="ECO:0008006" key="4">
    <source>
        <dbReference type="Google" id="ProtNLM"/>
    </source>
</evidence>
<dbReference type="AlphaFoldDB" id="A0A653CTQ9"/>
<dbReference type="InterPro" id="IPR039735">
    <property type="entry name" value="CHIC1/2"/>
</dbReference>
<proteinExistence type="predicted"/>
<name>A0A653CTQ9_CALMS</name>
<gene>
    <name evidence="2" type="ORF">CALMAC_LOCUS11804</name>
</gene>
<organism evidence="2 3">
    <name type="scientific">Callosobruchus maculatus</name>
    <name type="common">Southern cowpea weevil</name>
    <name type="synonym">Pulse bruchid</name>
    <dbReference type="NCBI Taxonomy" id="64391"/>
    <lineage>
        <taxon>Eukaryota</taxon>
        <taxon>Metazoa</taxon>
        <taxon>Ecdysozoa</taxon>
        <taxon>Arthropoda</taxon>
        <taxon>Hexapoda</taxon>
        <taxon>Insecta</taxon>
        <taxon>Pterygota</taxon>
        <taxon>Neoptera</taxon>
        <taxon>Endopterygota</taxon>
        <taxon>Coleoptera</taxon>
        <taxon>Polyphaga</taxon>
        <taxon>Cucujiformia</taxon>
        <taxon>Chrysomeloidea</taxon>
        <taxon>Chrysomelidae</taxon>
        <taxon>Bruchinae</taxon>
        <taxon>Bruchini</taxon>
        <taxon>Callosobruchus</taxon>
    </lineage>
</organism>
<keyword evidence="3" id="KW-1185">Reference proteome</keyword>
<evidence type="ECO:0000313" key="2">
    <source>
        <dbReference type="EMBL" id="VEN51284.1"/>
    </source>
</evidence>
<feature type="non-terminal residue" evidence="2">
    <location>
        <position position="76"/>
    </location>
</feature>
<evidence type="ECO:0000256" key="1">
    <source>
        <dbReference type="SAM" id="Phobius"/>
    </source>
</evidence>
<dbReference type="EMBL" id="CAACVG010008863">
    <property type="protein sequence ID" value="VEN51284.1"/>
    <property type="molecule type" value="Genomic_DNA"/>
</dbReference>
<dbReference type="Proteomes" id="UP000410492">
    <property type="component" value="Unassembled WGS sequence"/>
</dbReference>
<sequence>MPNKLISVVAPDEYQYTILKVNKELDAKLSSNIKVLLGSCICLCCSLGLSICAPMIINQRAKDRVETILDEENKRW</sequence>